<evidence type="ECO:0000256" key="3">
    <source>
        <dbReference type="ARBA" id="ARBA00023134"/>
    </source>
</evidence>
<feature type="binding site" evidence="4">
    <location>
        <position position="139"/>
    </location>
    <ligand>
        <name>GTP</name>
        <dbReference type="ChEBI" id="CHEBI:37565"/>
    </ligand>
</feature>
<keyword evidence="3 4" id="KW-0342">GTP-binding</keyword>
<dbReference type="PANTHER" id="PTHR30314">
    <property type="entry name" value="CELL DIVISION PROTEIN FTSZ-RELATED"/>
    <property type="match status" value="1"/>
</dbReference>
<dbReference type="GO" id="GO:0005737">
    <property type="term" value="C:cytoplasm"/>
    <property type="evidence" value="ECO:0007669"/>
    <property type="project" value="UniProtKB-SubCell"/>
</dbReference>
<dbReference type="GO" id="GO:0032153">
    <property type="term" value="C:cell division site"/>
    <property type="evidence" value="ECO:0007669"/>
    <property type="project" value="UniProtKB-UniRule"/>
</dbReference>
<dbReference type="Gene3D" id="3.40.50.1440">
    <property type="entry name" value="Tubulin/FtsZ, GTPase domain"/>
    <property type="match status" value="1"/>
</dbReference>
<dbReference type="InterPro" id="IPR003008">
    <property type="entry name" value="Tubulin_FtsZ_GTPase"/>
</dbReference>
<feature type="domain" description="Tubulin/FtsZ GTPase" evidence="7">
    <location>
        <begin position="13"/>
        <end position="205"/>
    </location>
</feature>
<evidence type="ECO:0000313" key="9">
    <source>
        <dbReference type="EMBL" id="OGF34887.1"/>
    </source>
</evidence>
<dbReference type="InterPro" id="IPR045061">
    <property type="entry name" value="FtsZ/CetZ"/>
</dbReference>
<organism evidence="9 10">
    <name type="scientific">Candidatus Falkowbacteria bacterium RIFOXYC2_FULL_48_21</name>
    <dbReference type="NCBI Taxonomy" id="1798005"/>
    <lineage>
        <taxon>Bacteria</taxon>
        <taxon>Candidatus Falkowiibacteriota</taxon>
    </lineage>
</organism>
<dbReference type="InterPro" id="IPR036525">
    <property type="entry name" value="Tubulin/FtsZ_GTPase_sf"/>
</dbReference>
<dbReference type="Pfam" id="PF00091">
    <property type="entry name" value="Tubulin"/>
    <property type="match status" value="1"/>
</dbReference>
<comment type="caution">
    <text evidence="4">Lacks conserved residue(s) required for the propagation of feature annotation.</text>
</comment>
<dbReference type="InterPro" id="IPR037103">
    <property type="entry name" value="Tubulin/FtsZ-like_C"/>
</dbReference>
<comment type="subcellular location">
    <subcellularLocation>
        <location evidence="4">Cytoplasm</location>
    </subcellularLocation>
    <text evidence="4">Assembles at midcell at the inner surface of the cytoplasmic membrane.</text>
</comment>
<keyword evidence="4" id="KW-0131">Cell cycle</keyword>
<protein>
    <recommendedName>
        <fullName evidence="4 5">Cell division protein FtsZ</fullName>
    </recommendedName>
</protein>
<feature type="binding site" evidence="4">
    <location>
        <begin position="108"/>
        <end position="110"/>
    </location>
    <ligand>
        <name>GTP</name>
        <dbReference type="ChEBI" id="CHEBI:37565"/>
    </ligand>
</feature>
<keyword evidence="4" id="KW-0963">Cytoplasm</keyword>
<dbReference type="EMBL" id="MFGM01000066">
    <property type="protein sequence ID" value="OGF34887.1"/>
    <property type="molecule type" value="Genomic_DNA"/>
</dbReference>
<feature type="region of interest" description="Disordered" evidence="6">
    <location>
        <begin position="365"/>
        <end position="396"/>
    </location>
</feature>
<keyword evidence="2 4" id="KW-0547">Nucleotide-binding</keyword>
<dbReference type="NCBIfam" id="TIGR00065">
    <property type="entry name" value="ftsZ"/>
    <property type="match status" value="1"/>
</dbReference>
<reference evidence="9 10" key="1">
    <citation type="journal article" date="2016" name="Nat. Commun.">
        <title>Thousands of microbial genomes shed light on interconnected biogeochemical processes in an aquifer system.</title>
        <authorList>
            <person name="Anantharaman K."/>
            <person name="Brown C.T."/>
            <person name="Hug L.A."/>
            <person name="Sharon I."/>
            <person name="Castelle C.J."/>
            <person name="Probst A.J."/>
            <person name="Thomas B.C."/>
            <person name="Singh A."/>
            <person name="Wilkins M.J."/>
            <person name="Karaoz U."/>
            <person name="Brodie E.L."/>
            <person name="Williams K.H."/>
            <person name="Hubbard S.S."/>
            <person name="Banfield J.F."/>
        </authorList>
    </citation>
    <scope>NUCLEOTIDE SEQUENCE [LARGE SCALE GENOMIC DNA]</scope>
</reference>
<dbReference type="Proteomes" id="UP000178656">
    <property type="component" value="Unassembled WGS sequence"/>
</dbReference>
<dbReference type="GO" id="GO:0005525">
    <property type="term" value="F:GTP binding"/>
    <property type="evidence" value="ECO:0007669"/>
    <property type="project" value="UniProtKB-UniRule"/>
</dbReference>
<dbReference type="GO" id="GO:0000917">
    <property type="term" value="P:division septum assembly"/>
    <property type="evidence" value="ECO:0007669"/>
    <property type="project" value="UniProtKB-KW"/>
</dbReference>
<comment type="function">
    <text evidence="4">Essential cell division protein that forms a contractile ring structure (Z ring) at the future cell division site. The regulation of the ring assembly controls the timing and the location of cell division. One of the functions of the FtsZ ring is to recruit other cell division proteins to the septum to produce a new cell wall between the dividing cells. Binds GTP and shows GTPase activity.</text>
</comment>
<gene>
    <name evidence="4" type="primary">ftsZ</name>
    <name evidence="9" type="ORF">A2482_04970</name>
</gene>
<comment type="similarity">
    <text evidence="1 4">Belongs to the FtsZ family.</text>
</comment>
<dbReference type="InterPro" id="IPR018316">
    <property type="entry name" value="Tubulin/FtsZ_2-layer-sand-dom"/>
</dbReference>
<dbReference type="Pfam" id="PF12327">
    <property type="entry name" value="FtsZ_C"/>
    <property type="match status" value="1"/>
</dbReference>
<dbReference type="InterPro" id="IPR000158">
    <property type="entry name" value="Cell_div_FtsZ"/>
</dbReference>
<comment type="subunit">
    <text evidence="4">Homodimer. Polymerizes to form a dynamic ring structure in a strictly GTP-dependent manner. Interacts directly with several other division proteins.</text>
</comment>
<dbReference type="FunFam" id="3.40.50.1440:FF:000001">
    <property type="entry name" value="Cell division protein FtsZ"/>
    <property type="match status" value="1"/>
</dbReference>
<accession>A0A1F5T7F3</accession>
<feature type="binding site" evidence="4">
    <location>
        <position position="143"/>
    </location>
    <ligand>
        <name>GTP</name>
        <dbReference type="ChEBI" id="CHEBI:37565"/>
    </ligand>
</feature>
<dbReference type="InterPro" id="IPR024757">
    <property type="entry name" value="FtsZ_C"/>
</dbReference>
<evidence type="ECO:0000259" key="7">
    <source>
        <dbReference type="SMART" id="SM00864"/>
    </source>
</evidence>
<dbReference type="PANTHER" id="PTHR30314:SF3">
    <property type="entry name" value="MITOCHONDRIAL DIVISION PROTEIN FSZA"/>
    <property type="match status" value="1"/>
</dbReference>
<name>A0A1F5T7F3_9BACT</name>
<evidence type="ECO:0000256" key="5">
    <source>
        <dbReference type="NCBIfam" id="TIGR00065"/>
    </source>
</evidence>
<dbReference type="SUPFAM" id="SSF52490">
    <property type="entry name" value="Tubulin nucleotide-binding domain-like"/>
    <property type="match status" value="1"/>
</dbReference>
<dbReference type="GO" id="GO:0043093">
    <property type="term" value="P:FtsZ-dependent cytokinesis"/>
    <property type="evidence" value="ECO:0007669"/>
    <property type="project" value="UniProtKB-UniRule"/>
</dbReference>
<evidence type="ECO:0000259" key="8">
    <source>
        <dbReference type="SMART" id="SM00865"/>
    </source>
</evidence>
<dbReference type="HAMAP" id="MF_00909">
    <property type="entry name" value="FtsZ"/>
    <property type="match status" value="1"/>
</dbReference>
<dbReference type="SMART" id="SM00864">
    <property type="entry name" value="Tubulin"/>
    <property type="match status" value="1"/>
</dbReference>
<evidence type="ECO:0000256" key="1">
    <source>
        <dbReference type="ARBA" id="ARBA00009690"/>
    </source>
</evidence>
<dbReference type="SMART" id="SM00865">
    <property type="entry name" value="Tubulin_C"/>
    <property type="match status" value="1"/>
</dbReference>
<keyword evidence="4" id="KW-0717">Septation</keyword>
<feature type="binding site" evidence="4">
    <location>
        <position position="187"/>
    </location>
    <ligand>
        <name>GTP</name>
        <dbReference type="ChEBI" id="CHEBI:37565"/>
    </ligand>
</feature>
<feature type="domain" description="Tubulin/FtsZ 2-layer sandwich" evidence="8">
    <location>
        <begin position="207"/>
        <end position="324"/>
    </location>
</feature>
<dbReference type="GO" id="GO:0003924">
    <property type="term" value="F:GTPase activity"/>
    <property type="evidence" value="ECO:0007669"/>
    <property type="project" value="UniProtKB-UniRule"/>
</dbReference>
<evidence type="ECO:0000256" key="6">
    <source>
        <dbReference type="SAM" id="MobiDB-lite"/>
    </source>
</evidence>
<proteinExistence type="inferred from homology"/>
<sequence length="406" mass="43368">MPEVKPEIQTIARIKVVGVGGGGGSAINRMVQAGVKGVDFIAVNTDLQALQTNLATVKIHIGKSTTRGLGAGMNPAIGRKSADESQNELREALSGADMVFITYGAGGGTGTGAGPKVAELAKELGALTVAVVTKPFSFEGGPRRRIAEEGLNELSGRVDTLITIPNDRIWQIIDKKTPFLEAFGIVDEVLRHGVQGISEVITMHGQINVDFADVKTIMENSGSALMGMGEASGDNRAVEAAKAAIASPLLDLSIEGAKGILFTIMGGQDLTMYEASEAAKTITESVDNDAKIIWGMVIDPNLKDVIKITVVATGFDEKLGKNNMLHASMPKGAPGIFNPTTRPTEIQRKKDEPVFDATKLEREILTPKREDPDRIKPEDVMVKPEEPSLGDDEDIEIPAFIRRKMM</sequence>
<dbReference type="PRINTS" id="PR00423">
    <property type="entry name" value="CELLDVISFTSZ"/>
</dbReference>
<dbReference type="GO" id="GO:0051258">
    <property type="term" value="P:protein polymerization"/>
    <property type="evidence" value="ECO:0007669"/>
    <property type="project" value="UniProtKB-UniRule"/>
</dbReference>
<dbReference type="CDD" id="cd02201">
    <property type="entry name" value="FtsZ_type1"/>
    <property type="match status" value="1"/>
</dbReference>
<evidence type="ECO:0000256" key="4">
    <source>
        <dbReference type="HAMAP-Rule" id="MF_00909"/>
    </source>
</evidence>
<evidence type="ECO:0000256" key="2">
    <source>
        <dbReference type="ARBA" id="ARBA00022741"/>
    </source>
</evidence>
<evidence type="ECO:0000313" key="10">
    <source>
        <dbReference type="Proteomes" id="UP000178656"/>
    </source>
</evidence>
<dbReference type="AlphaFoldDB" id="A0A1F5T7F3"/>
<dbReference type="InterPro" id="IPR008280">
    <property type="entry name" value="Tub_FtsZ_C"/>
</dbReference>
<keyword evidence="4 9" id="KW-0132">Cell division</keyword>
<dbReference type="Gene3D" id="3.30.1330.20">
    <property type="entry name" value="Tubulin/FtsZ, C-terminal domain"/>
    <property type="match status" value="1"/>
</dbReference>
<dbReference type="SUPFAM" id="SSF55307">
    <property type="entry name" value="Tubulin C-terminal domain-like"/>
    <property type="match status" value="1"/>
</dbReference>
<comment type="caution">
    <text evidence="9">The sequence shown here is derived from an EMBL/GenBank/DDBJ whole genome shotgun (WGS) entry which is preliminary data.</text>
</comment>
<feature type="compositionally biased region" description="Basic and acidic residues" evidence="6">
    <location>
        <begin position="365"/>
        <end position="386"/>
    </location>
</feature>